<gene>
    <name evidence="1" type="ORF">FYC77_16265</name>
</gene>
<keyword evidence="2" id="KW-1185">Reference proteome</keyword>
<organism evidence="1 2">
    <name type="scientific">Natrialba swarupiae</name>
    <dbReference type="NCBI Taxonomy" id="2448032"/>
    <lineage>
        <taxon>Archaea</taxon>
        <taxon>Methanobacteriati</taxon>
        <taxon>Methanobacteriota</taxon>
        <taxon>Stenosarchaea group</taxon>
        <taxon>Halobacteria</taxon>
        <taxon>Halobacteriales</taxon>
        <taxon>Natrialbaceae</taxon>
        <taxon>Natrialba</taxon>
    </lineage>
</organism>
<sequence length="239" mass="25704">MSPDNGDQSDEREPLLSVQSPADVLAGHPTTAYFWGHVAASGAVSDGSLEVVTSDERSAETLSAIAGGDVARETTSREYAHDTSITRTAEEYTLTLDGDRGSEEGLFGRSTTAGLPVDGRGNYRFGAFSSHDRELLRGLLEGCGTVCFKSSQGTVGISFVHDDRDLLETVRDLLGDCPVDPPLGDLSETSSGGYWFGVDDDAAPELGRWLYDDCEETGLYAPSRRRKLERSLEQAEGLE</sequence>
<dbReference type="AlphaFoldDB" id="A0A5D5AGK4"/>
<name>A0A5D5AGK4_9EURY</name>
<dbReference type="RefSeq" id="WP_149082548.1">
    <property type="nucleotide sequence ID" value="NZ_VTAW01000026.1"/>
</dbReference>
<dbReference type="EMBL" id="VTAW01000026">
    <property type="protein sequence ID" value="TYT60958.1"/>
    <property type="molecule type" value="Genomic_DNA"/>
</dbReference>
<dbReference type="Proteomes" id="UP000324104">
    <property type="component" value="Unassembled WGS sequence"/>
</dbReference>
<evidence type="ECO:0000313" key="2">
    <source>
        <dbReference type="Proteomes" id="UP000324104"/>
    </source>
</evidence>
<protein>
    <submittedName>
        <fullName evidence="1">Cobalamin biosynthesis protein</fullName>
    </submittedName>
</protein>
<reference evidence="1 2" key="1">
    <citation type="submission" date="2019-08" db="EMBL/GenBank/DDBJ databases">
        <title>Archaea genome.</title>
        <authorList>
            <person name="Kajale S."/>
            <person name="Shouche Y."/>
            <person name="Deshpande N."/>
            <person name="Sharma A."/>
        </authorList>
    </citation>
    <scope>NUCLEOTIDE SEQUENCE [LARGE SCALE GENOMIC DNA]</scope>
    <source>
        <strain evidence="1 2">ESP3B_9</strain>
    </source>
</reference>
<dbReference type="Pfam" id="PF26411">
    <property type="entry name" value="LAGLIDADG_4"/>
    <property type="match status" value="1"/>
</dbReference>
<accession>A0A5D5AGK4</accession>
<dbReference type="InterPro" id="IPR058749">
    <property type="entry name" value="Homing_endonuclease-like"/>
</dbReference>
<proteinExistence type="predicted"/>
<evidence type="ECO:0000313" key="1">
    <source>
        <dbReference type="EMBL" id="TYT60958.1"/>
    </source>
</evidence>
<comment type="caution">
    <text evidence="1">The sequence shown here is derived from an EMBL/GenBank/DDBJ whole genome shotgun (WGS) entry which is preliminary data.</text>
</comment>